<reference evidence="1 2" key="1">
    <citation type="submission" date="2024-05" db="EMBL/GenBank/DDBJ databases">
        <title>Genetic variation in Jamaican populations of the coffee berry borer (Hypothenemus hampei).</title>
        <authorList>
            <person name="Errbii M."/>
            <person name="Myrie A."/>
        </authorList>
    </citation>
    <scope>NUCLEOTIDE SEQUENCE [LARGE SCALE GENOMIC DNA]</scope>
    <source>
        <strain evidence="1">JA-Hopewell-2020-01-JO</strain>
        <tissue evidence="1">Whole body</tissue>
    </source>
</reference>
<proteinExistence type="predicted"/>
<name>A0ABD1E5C3_HYPHA</name>
<sequence>MPVERRGGDRRSEFYKEKQEAVINFIKKFKAIESHYCRSKNRIFGNIEKKVKAIEVLVEPVKYYEIFAESGEVFRFGEDLEDFDWKTFSIENLKPTSNWHFKFAPTKRFFMKREKNTVVINGEESYDCKINNMKTVVRTGRSLKKYRPKMIPQGTVTLKELKIRDVKNLLVKHYGNGWEGLEELQFYKNIFDTSTYERVEYECEEEDMECDLLENN</sequence>
<evidence type="ECO:0000313" key="1">
    <source>
        <dbReference type="EMBL" id="KAL1489878.1"/>
    </source>
</evidence>
<organism evidence="1 2">
    <name type="scientific">Hypothenemus hampei</name>
    <name type="common">Coffee berry borer</name>
    <dbReference type="NCBI Taxonomy" id="57062"/>
    <lineage>
        <taxon>Eukaryota</taxon>
        <taxon>Metazoa</taxon>
        <taxon>Ecdysozoa</taxon>
        <taxon>Arthropoda</taxon>
        <taxon>Hexapoda</taxon>
        <taxon>Insecta</taxon>
        <taxon>Pterygota</taxon>
        <taxon>Neoptera</taxon>
        <taxon>Endopterygota</taxon>
        <taxon>Coleoptera</taxon>
        <taxon>Polyphaga</taxon>
        <taxon>Cucujiformia</taxon>
        <taxon>Curculionidae</taxon>
        <taxon>Scolytinae</taxon>
        <taxon>Hypothenemus</taxon>
    </lineage>
</organism>
<protein>
    <submittedName>
        <fullName evidence="1">Uncharacterized protein</fullName>
    </submittedName>
</protein>
<dbReference type="Proteomes" id="UP001566132">
    <property type="component" value="Unassembled WGS sequence"/>
</dbReference>
<dbReference type="AlphaFoldDB" id="A0ABD1E5C3"/>
<evidence type="ECO:0000313" key="2">
    <source>
        <dbReference type="Proteomes" id="UP001566132"/>
    </source>
</evidence>
<dbReference type="EMBL" id="JBDJPC010000011">
    <property type="protein sequence ID" value="KAL1489878.1"/>
    <property type="molecule type" value="Genomic_DNA"/>
</dbReference>
<comment type="caution">
    <text evidence="1">The sequence shown here is derived from an EMBL/GenBank/DDBJ whole genome shotgun (WGS) entry which is preliminary data.</text>
</comment>
<accession>A0ABD1E5C3</accession>
<gene>
    <name evidence="1" type="ORF">ABEB36_013806</name>
</gene>
<keyword evidence="2" id="KW-1185">Reference proteome</keyword>